<sequence length="186" mass="20363">MTTRMLAEAVAVLPQVLEALGWQGRRVVQARALSSRRWVACELNEAEHETRLREGLPPAADAFLLHCVAHRYPDFLSRPAPVHIEGAIAPRRTWAAARNNLGGFVSFGARVALVPTVVARSLPVAVDAVYYGFGVVALEEPDRLVHPPEPVPAQERTWVRRLVEEVIYDAVLRQAGQALPVALGVA</sequence>
<evidence type="ECO:0000313" key="1">
    <source>
        <dbReference type="EMBL" id="MEV4286332.1"/>
    </source>
</evidence>
<protein>
    <submittedName>
        <fullName evidence="1">Uncharacterized protein</fullName>
    </submittedName>
</protein>
<gene>
    <name evidence="1" type="ORF">AB0K40_12595</name>
</gene>
<dbReference type="Proteomes" id="UP001552427">
    <property type="component" value="Unassembled WGS sequence"/>
</dbReference>
<reference evidence="1 2" key="1">
    <citation type="submission" date="2024-06" db="EMBL/GenBank/DDBJ databases">
        <title>The Natural Products Discovery Center: Release of the First 8490 Sequenced Strains for Exploring Actinobacteria Biosynthetic Diversity.</title>
        <authorList>
            <person name="Kalkreuter E."/>
            <person name="Kautsar S.A."/>
            <person name="Yang D."/>
            <person name="Bader C.D."/>
            <person name="Teijaro C.N."/>
            <person name="Fluegel L."/>
            <person name="Davis C.M."/>
            <person name="Simpson J.R."/>
            <person name="Lauterbach L."/>
            <person name="Steele A.D."/>
            <person name="Gui C."/>
            <person name="Meng S."/>
            <person name="Li G."/>
            <person name="Viehrig K."/>
            <person name="Ye F."/>
            <person name="Su P."/>
            <person name="Kiefer A.F."/>
            <person name="Nichols A."/>
            <person name="Cepeda A.J."/>
            <person name="Yan W."/>
            <person name="Fan B."/>
            <person name="Jiang Y."/>
            <person name="Adhikari A."/>
            <person name="Zheng C.-J."/>
            <person name="Schuster L."/>
            <person name="Cowan T.M."/>
            <person name="Smanski M.J."/>
            <person name="Chevrette M.G."/>
            <person name="De Carvalho L.P.S."/>
            <person name="Shen B."/>
        </authorList>
    </citation>
    <scope>NUCLEOTIDE SEQUENCE [LARGE SCALE GENOMIC DNA]</scope>
    <source>
        <strain evidence="1 2">NPDC049574</strain>
    </source>
</reference>
<keyword evidence="2" id="KW-1185">Reference proteome</keyword>
<organism evidence="1 2">
    <name type="scientific">Nonomuraea bangladeshensis</name>
    <dbReference type="NCBI Taxonomy" id="404385"/>
    <lineage>
        <taxon>Bacteria</taxon>
        <taxon>Bacillati</taxon>
        <taxon>Actinomycetota</taxon>
        <taxon>Actinomycetes</taxon>
        <taxon>Streptosporangiales</taxon>
        <taxon>Streptosporangiaceae</taxon>
        <taxon>Nonomuraea</taxon>
    </lineage>
</organism>
<proteinExistence type="predicted"/>
<comment type="caution">
    <text evidence="1">The sequence shown here is derived from an EMBL/GenBank/DDBJ whole genome shotgun (WGS) entry which is preliminary data.</text>
</comment>
<evidence type="ECO:0000313" key="2">
    <source>
        <dbReference type="Proteomes" id="UP001552427"/>
    </source>
</evidence>
<accession>A0ABV3H1D5</accession>
<dbReference type="EMBL" id="JBFARM010000003">
    <property type="protein sequence ID" value="MEV4286332.1"/>
    <property type="molecule type" value="Genomic_DNA"/>
</dbReference>
<name>A0ABV3H1D5_9ACTN</name>
<dbReference type="RefSeq" id="WP_344207750.1">
    <property type="nucleotide sequence ID" value="NZ_BAAAMV010000004.1"/>
</dbReference>